<keyword evidence="4" id="KW-0597">Phosphoprotein</keyword>
<evidence type="ECO:0000313" key="12">
    <source>
        <dbReference type="Proteomes" id="UP000323824"/>
    </source>
</evidence>
<organism evidence="11 12">
    <name type="scientific">Thiospirochaeta perfilievii</name>
    <dbReference type="NCBI Taxonomy" id="252967"/>
    <lineage>
        <taxon>Bacteria</taxon>
        <taxon>Pseudomonadati</taxon>
        <taxon>Spirochaetota</taxon>
        <taxon>Spirochaetia</taxon>
        <taxon>Spirochaetales</taxon>
        <taxon>Spirochaetaceae</taxon>
        <taxon>Thiospirochaeta</taxon>
    </lineage>
</organism>
<dbReference type="Gene3D" id="1.10.287.950">
    <property type="entry name" value="Methyl-accepting chemotaxis protein"/>
    <property type="match status" value="2"/>
</dbReference>
<dbReference type="InterPro" id="IPR050398">
    <property type="entry name" value="HssS/ArlS-like"/>
</dbReference>
<dbReference type="CDD" id="cd18774">
    <property type="entry name" value="PDC2_HK_sensor"/>
    <property type="match status" value="1"/>
</dbReference>
<dbReference type="CDD" id="cd06225">
    <property type="entry name" value="HAMP"/>
    <property type="match status" value="1"/>
</dbReference>
<evidence type="ECO:0000313" key="11">
    <source>
        <dbReference type="EMBL" id="QEN04644.1"/>
    </source>
</evidence>
<accession>A0A5C1QD51</accession>
<keyword evidence="12" id="KW-1185">Reference proteome</keyword>
<dbReference type="OrthoDB" id="243053at2"/>
<dbReference type="InterPro" id="IPR003660">
    <property type="entry name" value="HAMP_dom"/>
</dbReference>
<sequence>MKIKTKLFVSIGGSLIILLALSFEILMLLTSNTITLKLNDQLKNQVGNVTNQVSDLITTSARSYLRAIGEKSNSISNEYYSQFERGEISFDQAYSRSLKSVSQFKFLGSGIVFITDEKGIIISHPNPKREGTIAPMQAWIQRLKPDESTYKFYEFQSKNKLVFRVYNPNFKYNICVDANTLEFLEAVDLEELNKTINGVKIGLTGYPIIMSKEGVIITNPNKELINTVADDNFTRVLSKDSGFYKFVGSDGSTKFVSFRLEKNSNLYICLYGSVSEFYDTVDIIKRSVYWLGLIVLIILGVLIFVVLSTITIPIKTFTNNLDDVVHGQGDLTKRIKLTSRDEIGLMVKLFNSFLNTIQDIIIEIKSSVQASINIRSHIVYRINETFAAVKKILVNIVSIKNQAKQLDSKVLRSAEAAKEINRSIHDLNKSIFDQKSIINTATSGVTSMIESFKDIELFIGESKDNILRIISHVSDDKSIKYLEESIKLFDRIKKQTHTLNSEGQDIILKVEQLKISSDNIAEKSYGIKKEADSVENIMDDSKNIANYVVESMDIITGMAKKISNSMERLERNTIDLEESGESLRKSVNRFKT</sequence>
<dbReference type="Gene3D" id="3.30.450.20">
    <property type="entry name" value="PAS domain"/>
    <property type="match status" value="2"/>
</dbReference>
<dbReference type="SMART" id="SM00304">
    <property type="entry name" value="HAMP"/>
    <property type="match status" value="1"/>
</dbReference>
<evidence type="ECO:0000259" key="10">
    <source>
        <dbReference type="PROSITE" id="PS50885"/>
    </source>
</evidence>
<evidence type="ECO:0000256" key="5">
    <source>
        <dbReference type="ARBA" id="ARBA00022679"/>
    </source>
</evidence>
<dbReference type="InterPro" id="IPR004010">
    <property type="entry name" value="Double_Cache_2"/>
</dbReference>
<comment type="catalytic activity">
    <reaction evidence="1">
        <text>ATP + protein L-histidine = ADP + protein N-phospho-L-histidine.</text>
        <dbReference type="EC" id="2.7.13.3"/>
    </reaction>
</comment>
<evidence type="ECO:0000256" key="8">
    <source>
        <dbReference type="SAM" id="Coils"/>
    </source>
</evidence>
<dbReference type="GO" id="GO:0000155">
    <property type="term" value="F:phosphorelay sensor kinase activity"/>
    <property type="evidence" value="ECO:0007669"/>
    <property type="project" value="TreeGrafter"/>
</dbReference>
<proteinExistence type="predicted"/>
<dbReference type="RefSeq" id="WP_149567887.1">
    <property type="nucleotide sequence ID" value="NZ_CP035807.1"/>
</dbReference>
<keyword evidence="5" id="KW-0808">Transferase</keyword>
<feature type="transmembrane region" description="Helical" evidence="9">
    <location>
        <begin position="288"/>
        <end position="307"/>
    </location>
</feature>
<dbReference type="PROSITE" id="PS50885">
    <property type="entry name" value="HAMP"/>
    <property type="match status" value="1"/>
</dbReference>
<dbReference type="EC" id="2.7.13.3" evidence="3"/>
<evidence type="ECO:0000256" key="3">
    <source>
        <dbReference type="ARBA" id="ARBA00012438"/>
    </source>
</evidence>
<reference evidence="11 12" key="2">
    <citation type="submission" date="2019-09" db="EMBL/GenBank/DDBJ databases">
        <title>Complete Genome Sequence and Methylome Analysis of free living Spirochaetas.</title>
        <authorList>
            <person name="Leshcheva N."/>
            <person name="Mikheeva N."/>
        </authorList>
    </citation>
    <scope>NUCLEOTIDE SEQUENCE [LARGE SCALE GENOMIC DNA]</scope>
    <source>
        <strain evidence="11 12">P</strain>
    </source>
</reference>
<protein>
    <recommendedName>
        <fullName evidence="3">histidine kinase</fullName>
        <ecNumber evidence="3">2.7.13.3</ecNumber>
    </recommendedName>
</protein>
<dbReference type="PANTHER" id="PTHR45528:SF10">
    <property type="entry name" value="METHYL-ACCEPTING CHEMOTAXIS PROTEIN"/>
    <property type="match status" value="1"/>
</dbReference>
<dbReference type="AlphaFoldDB" id="A0A5C1QD51"/>
<dbReference type="GO" id="GO:0005886">
    <property type="term" value="C:plasma membrane"/>
    <property type="evidence" value="ECO:0007669"/>
    <property type="project" value="TreeGrafter"/>
</dbReference>
<feature type="coiled-coil region" evidence="8">
    <location>
        <begin position="559"/>
        <end position="586"/>
    </location>
</feature>
<evidence type="ECO:0000256" key="4">
    <source>
        <dbReference type="ARBA" id="ARBA00022553"/>
    </source>
</evidence>
<evidence type="ECO:0000256" key="9">
    <source>
        <dbReference type="SAM" id="Phobius"/>
    </source>
</evidence>
<dbReference type="Pfam" id="PF00672">
    <property type="entry name" value="HAMP"/>
    <property type="match status" value="1"/>
</dbReference>
<keyword evidence="7 9" id="KW-0472">Membrane</keyword>
<keyword evidence="8" id="KW-0175">Coiled coil</keyword>
<feature type="domain" description="HAMP" evidence="10">
    <location>
        <begin position="308"/>
        <end position="362"/>
    </location>
</feature>
<evidence type="ECO:0000256" key="6">
    <source>
        <dbReference type="ARBA" id="ARBA00022777"/>
    </source>
</evidence>
<name>A0A5C1QD51_9SPIO</name>
<keyword evidence="6" id="KW-0418">Kinase</keyword>
<gene>
    <name evidence="11" type="ORF">EW093_07980</name>
</gene>
<dbReference type="PANTHER" id="PTHR45528">
    <property type="entry name" value="SENSOR HISTIDINE KINASE CPXA"/>
    <property type="match status" value="1"/>
</dbReference>
<keyword evidence="9" id="KW-1133">Transmembrane helix</keyword>
<dbReference type="Proteomes" id="UP000323824">
    <property type="component" value="Chromosome"/>
</dbReference>
<evidence type="ECO:0000256" key="1">
    <source>
        <dbReference type="ARBA" id="ARBA00000085"/>
    </source>
</evidence>
<evidence type="ECO:0000256" key="7">
    <source>
        <dbReference type="ARBA" id="ARBA00023136"/>
    </source>
</evidence>
<reference evidence="11 12" key="1">
    <citation type="submission" date="2019-02" db="EMBL/GenBank/DDBJ databases">
        <authorList>
            <person name="Fomenkov A."/>
            <person name="Dubinina G."/>
            <person name="Grabovich M."/>
            <person name="Vincze T."/>
            <person name="Roberts R.J."/>
        </authorList>
    </citation>
    <scope>NUCLEOTIDE SEQUENCE [LARGE SCALE GENOMIC DNA]</scope>
    <source>
        <strain evidence="11 12">P</strain>
    </source>
</reference>
<dbReference type="EMBL" id="CP035807">
    <property type="protein sequence ID" value="QEN04644.1"/>
    <property type="molecule type" value="Genomic_DNA"/>
</dbReference>
<dbReference type="KEGG" id="sper:EW093_07980"/>
<keyword evidence="9" id="KW-0812">Transmembrane</keyword>
<dbReference type="SUPFAM" id="SSF58104">
    <property type="entry name" value="Methyl-accepting chemotaxis protein (MCP) signaling domain"/>
    <property type="match status" value="1"/>
</dbReference>
<dbReference type="Pfam" id="PF08269">
    <property type="entry name" value="dCache_2"/>
    <property type="match status" value="1"/>
</dbReference>
<comment type="subcellular location">
    <subcellularLocation>
        <location evidence="2">Membrane</location>
        <topology evidence="2">Multi-pass membrane protein</topology>
    </subcellularLocation>
</comment>
<evidence type="ECO:0000256" key="2">
    <source>
        <dbReference type="ARBA" id="ARBA00004141"/>
    </source>
</evidence>